<dbReference type="Gene3D" id="3.30.160.60">
    <property type="entry name" value="Classic Zinc Finger"/>
    <property type="match status" value="2"/>
</dbReference>
<name>A0A2V1AQR7_9ASCO</name>
<evidence type="ECO:0000256" key="4">
    <source>
        <dbReference type="ARBA" id="ARBA00022771"/>
    </source>
</evidence>
<feature type="compositionally biased region" description="Polar residues" evidence="8">
    <location>
        <begin position="411"/>
        <end position="424"/>
    </location>
</feature>
<dbReference type="SUPFAM" id="SSF57667">
    <property type="entry name" value="beta-beta-alpha zinc fingers"/>
    <property type="match status" value="1"/>
</dbReference>
<dbReference type="InterPro" id="IPR036236">
    <property type="entry name" value="Znf_C2H2_sf"/>
</dbReference>
<dbReference type="FunFam" id="3.30.160.60:FF:000100">
    <property type="entry name" value="Zinc finger 45-like"/>
    <property type="match status" value="1"/>
</dbReference>
<evidence type="ECO:0000256" key="6">
    <source>
        <dbReference type="ARBA" id="ARBA00023242"/>
    </source>
</evidence>
<feature type="compositionally biased region" description="Polar residues" evidence="8">
    <location>
        <begin position="558"/>
        <end position="570"/>
    </location>
</feature>
<keyword evidence="6" id="KW-0539">Nucleus</keyword>
<dbReference type="OrthoDB" id="654211at2759"/>
<feature type="compositionally biased region" description="Polar residues" evidence="8">
    <location>
        <begin position="311"/>
        <end position="330"/>
    </location>
</feature>
<dbReference type="Pfam" id="PF00096">
    <property type="entry name" value="zf-C2H2"/>
    <property type="match status" value="2"/>
</dbReference>
<comment type="caution">
    <text evidence="10">The sequence shown here is derived from an EMBL/GenBank/DDBJ whole genome shotgun (WGS) entry which is preliminary data.</text>
</comment>
<gene>
    <name evidence="10" type="ORF">CXQ85_002198</name>
</gene>
<dbReference type="GO" id="GO:0005634">
    <property type="term" value="C:nucleus"/>
    <property type="evidence" value="ECO:0007669"/>
    <property type="project" value="UniProtKB-SubCell"/>
</dbReference>
<dbReference type="STRING" id="45357.A0A2V1AQR7"/>
<dbReference type="GO" id="GO:0000981">
    <property type="term" value="F:DNA-binding transcription factor activity, RNA polymerase II-specific"/>
    <property type="evidence" value="ECO:0007669"/>
    <property type="project" value="InterPro"/>
</dbReference>
<evidence type="ECO:0000256" key="3">
    <source>
        <dbReference type="ARBA" id="ARBA00022737"/>
    </source>
</evidence>
<keyword evidence="11" id="KW-1185">Reference proteome</keyword>
<dbReference type="InterPro" id="IPR051059">
    <property type="entry name" value="VerF-like"/>
</dbReference>
<dbReference type="GeneID" id="37007529"/>
<dbReference type="SMART" id="SM00355">
    <property type="entry name" value="ZnF_C2H2"/>
    <property type="match status" value="2"/>
</dbReference>
<sequence length="570" mass="62399">MSYSSFGIDSAVVEPTFQQNNSPQIPSNEWIPPPASLTTIDYDGLDLNDEIFLNSQNPVFRDEVPSSPVASSNFNYRNLQSNLNSPEMQYASPFRTDPNSHYSHRRRFSSAVEQLNRMSLQQQNMPAYSANSTVSYNSESGSISDPASATSDHSHRSSTSSNTRVESSDQFTRVAKEERTVNPRELFGTVASTGSMPAPARYVLPSSMSSPSLGTIFKGMNGNLENDSGDNKATFFNNLDTNGSSVVQSPEQNSNSTFIMNDECVSAITYWLNNTANVISETDNAGEHAAQQSAKSSRPGWRRNNSIQVLPSRVDANSSRSHSFVGSANSVHKKRRQKSFNNAIPDIFANELASDSLAGASASDVPRDLSGLASESNNSMPMISPQELASFTQGLEQVPGLGQDIVQSISSPNVAKSDPSSQFNFPRPAEDQQPNLEQPNPRLHDHESPNTNLSSGPKLQSATSSRGAGADTSEDEPKPFPCPECDKQFKRSEHLKRHIRSVHSNIRPFHCKYCEKKFSRSDNLAQHSKTHFKVDSNGATTIVYGNPNPHTRGRKRSTSMSGESQMNVEA</sequence>
<dbReference type="GO" id="GO:0000785">
    <property type="term" value="C:chromatin"/>
    <property type="evidence" value="ECO:0007669"/>
    <property type="project" value="TreeGrafter"/>
</dbReference>
<keyword evidence="4 7" id="KW-0863">Zinc-finger</keyword>
<evidence type="ECO:0000256" key="2">
    <source>
        <dbReference type="ARBA" id="ARBA00022723"/>
    </source>
</evidence>
<feature type="domain" description="C2H2-type" evidence="9">
    <location>
        <begin position="509"/>
        <end position="531"/>
    </location>
</feature>
<dbReference type="VEuPathDB" id="FungiDB:CXQ85_002198"/>
<evidence type="ECO:0000256" key="5">
    <source>
        <dbReference type="ARBA" id="ARBA00022833"/>
    </source>
</evidence>
<evidence type="ECO:0000259" key="9">
    <source>
        <dbReference type="PROSITE" id="PS50157"/>
    </source>
</evidence>
<feature type="region of interest" description="Disordered" evidence="8">
    <location>
        <begin position="361"/>
        <end position="381"/>
    </location>
</feature>
<reference evidence="10 11" key="1">
    <citation type="submission" date="2017-12" db="EMBL/GenBank/DDBJ databases">
        <title>Genome Sequence of a Multidrug-Resistant Candida haemulonii Isolate from a Patient with Chronic Leg Ulcers in Israel.</title>
        <authorList>
            <person name="Chow N.A."/>
            <person name="Gade L."/>
            <person name="Batra D."/>
            <person name="Rowe L.A."/>
            <person name="Ben-Ami R."/>
            <person name="Loparev V.N."/>
            <person name="Litvintseva A.P."/>
        </authorList>
    </citation>
    <scope>NUCLEOTIDE SEQUENCE [LARGE SCALE GENOMIC DNA]</scope>
    <source>
        <strain evidence="10 11">B11899</strain>
    </source>
</reference>
<organism evidence="10 11">
    <name type="scientific">Candidozyma haemuli</name>
    <dbReference type="NCBI Taxonomy" id="45357"/>
    <lineage>
        <taxon>Eukaryota</taxon>
        <taxon>Fungi</taxon>
        <taxon>Dikarya</taxon>
        <taxon>Ascomycota</taxon>
        <taxon>Saccharomycotina</taxon>
        <taxon>Pichiomycetes</taxon>
        <taxon>Metschnikowiaceae</taxon>
        <taxon>Candidozyma</taxon>
    </lineage>
</organism>
<feature type="domain" description="C2H2-type" evidence="9">
    <location>
        <begin position="480"/>
        <end position="508"/>
    </location>
</feature>
<evidence type="ECO:0000313" key="10">
    <source>
        <dbReference type="EMBL" id="PVH20410.1"/>
    </source>
</evidence>
<dbReference type="GO" id="GO:0000978">
    <property type="term" value="F:RNA polymerase II cis-regulatory region sequence-specific DNA binding"/>
    <property type="evidence" value="ECO:0007669"/>
    <property type="project" value="InterPro"/>
</dbReference>
<feature type="region of interest" description="Disordered" evidence="8">
    <location>
        <begin position="285"/>
        <end position="304"/>
    </location>
</feature>
<dbReference type="GO" id="GO:0008270">
    <property type="term" value="F:zinc ion binding"/>
    <property type="evidence" value="ECO:0007669"/>
    <property type="project" value="UniProtKB-KW"/>
</dbReference>
<evidence type="ECO:0000256" key="7">
    <source>
        <dbReference type="PROSITE-ProRule" id="PRU00042"/>
    </source>
</evidence>
<keyword evidence="3" id="KW-0677">Repeat</keyword>
<evidence type="ECO:0000256" key="8">
    <source>
        <dbReference type="SAM" id="MobiDB-lite"/>
    </source>
</evidence>
<feature type="region of interest" description="Disordered" evidence="8">
    <location>
        <begin position="124"/>
        <end position="194"/>
    </location>
</feature>
<accession>A0A2V1AQR7</accession>
<evidence type="ECO:0000256" key="1">
    <source>
        <dbReference type="ARBA" id="ARBA00004123"/>
    </source>
</evidence>
<feature type="compositionally biased region" description="Polar residues" evidence="8">
    <location>
        <begin position="124"/>
        <end position="145"/>
    </location>
</feature>
<dbReference type="EMBL" id="PKFO01000003">
    <property type="protein sequence ID" value="PVH20410.1"/>
    <property type="molecule type" value="Genomic_DNA"/>
</dbReference>
<feature type="compositionally biased region" description="Polar residues" evidence="8">
    <location>
        <begin position="449"/>
        <end position="466"/>
    </location>
</feature>
<dbReference type="PANTHER" id="PTHR40626:SF11">
    <property type="entry name" value="ZINC FINGER PROTEIN YPR022C"/>
    <property type="match status" value="1"/>
</dbReference>
<proteinExistence type="predicted"/>
<keyword evidence="2" id="KW-0479">Metal-binding</keyword>
<dbReference type="Proteomes" id="UP000244309">
    <property type="component" value="Unassembled WGS sequence"/>
</dbReference>
<feature type="region of interest" description="Disordered" evidence="8">
    <location>
        <begin position="411"/>
        <end position="485"/>
    </location>
</feature>
<dbReference type="PANTHER" id="PTHR40626">
    <property type="entry name" value="MIP31509P"/>
    <property type="match status" value="1"/>
</dbReference>
<dbReference type="PROSITE" id="PS00028">
    <property type="entry name" value="ZINC_FINGER_C2H2_1"/>
    <property type="match status" value="2"/>
</dbReference>
<feature type="region of interest" description="Disordered" evidence="8">
    <location>
        <begin position="311"/>
        <end position="337"/>
    </location>
</feature>
<dbReference type="FunFam" id="3.30.160.60:FF:000110">
    <property type="entry name" value="Zinc finger protein-like"/>
    <property type="match status" value="1"/>
</dbReference>
<keyword evidence="5" id="KW-0862">Zinc</keyword>
<feature type="compositionally biased region" description="Low complexity" evidence="8">
    <location>
        <begin position="147"/>
        <end position="165"/>
    </location>
</feature>
<dbReference type="PROSITE" id="PS50157">
    <property type="entry name" value="ZINC_FINGER_C2H2_2"/>
    <property type="match status" value="2"/>
</dbReference>
<dbReference type="RefSeq" id="XP_025341350.1">
    <property type="nucleotide sequence ID" value="XM_025485885.1"/>
</dbReference>
<feature type="region of interest" description="Disordered" evidence="8">
    <location>
        <begin position="539"/>
        <end position="570"/>
    </location>
</feature>
<evidence type="ECO:0000313" key="11">
    <source>
        <dbReference type="Proteomes" id="UP000244309"/>
    </source>
</evidence>
<comment type="subcellular location">
    <subcellularLocation>
        <location evidence="1">Nucleus</location>
    </subcellularLocation>
</comment>
<dbReference type="InterPro" id="IPR013087">
    <property type="entry name" value="Znf_C2H2_type"/>
</dbReference>
<dbReference type="AlphaFoldDB" id="A0A2V1AQR7"/>
<protein>
    <recommendedName>
        <fullName evidence="9">C2H2-type domain-containing protein</fullName>
    </recommendedName>
</protein>